<reference evidence="13" key="1">
    <citation type="submission" date="2020-04" db="EMBL/GenBank/DDBJ databases">
        <title>Analysis of mating type loci in Filobasidium floriforme.</title>
        <authorList>
            <person name="Nowrousian M."/>
        </authorList>
    </citation>
    <scope>NUCLEOTIDE SEQUENCE</scope>
    <source>
        <strain evidence="13">CBS 6242</strain>
    </source>
</reference>
<dbReference type="GO" id="GO:0019706">
    <property type="term" value="F:protein-cysteine S-palmitoyltransferase activity"/>
    <property type="evidence" value="ECO:0007669"/>
    <property type="project" value="UniProtKB-EC"/>
</dbReference>
<sequence>MPLIRDSGTLAIRCFKSVEHCADRLTGAAGPVFVAICWVLIVLGGISFVDVIIIHKPLSFLRLIFLPIAILILLNLYSQYYYVIRTPPGNPHSVVEEIKREAPWMIEKGSDREHRGMLADGTWAGEKLRKCGRCLGPKPIRTHHCRVCRSCVLVMDHHCPCQYGCVGLYNQRYFVLFMAWLSVSCWTFAILGYQDFWLSMSYKPAWVAVTPPISFTLIWVLSVALGCAVPMLLVWHIYLISRGETSIEGHDNDYFTTKAKERGVTYINPYDLGSRRHNLEHYFNVGPGRLPYYTLFMPFRYPPSTSGWRFPLHPIALSRRRRNSEVPEDDRYGNVVVGDEDEGELTDDEGGGGGLWSEDQEEAPWT</sequence>
<keyword evidence="2 10" id="KW-0808">Transferase</keyword>
<protein>
    <recommendedName>
        <fullName evidence="10">Palmitoyltransferase</fullName>
        <ecNumber evidence="10">2.3.1.225</ecNumber>
    </recommendedName>
</protein>
<comment type="catalytic activity">
    <reaction evidence="9 10">
        <text>L-cysteinyl-[protein] + hexadecanoyl-CoA = S-hexadecanoyl-L-cysteinyl-[protein] + CoA</text>
        <dbReference type="Rhea" id="RHEA:36683"/>
        <dbReference type="Rhea" id="RHEA-COMP:10131"/>
        <dbReference type="Rhea" id="RHEA-COMP:11032"/>
        <dbReference type="ChEBI" id="CHEBI:29950"/>
        <dbReference type="ChEBI" id="CHEBI:57287"/>
        <dbReference type="ChEBI" id="CHEBI:57379"/>
        <dbReference type="ChEBI" id="CHEBI:74151"/>
        <dbReference type="EC" id="2.3.1.225"/>
    </reaction>
</comment>
<keyword evidence="3 10" id="KW-0812">Transmembrane</keyword>
<evidence type="ECO:0000313" key="13">
    <source>
        <dbReference type="EMBL" id="KAG7562283.1"/>
    </source>
</evidence>
<comment type="caution">
    <text evidence="13">The sequence shown here is derived from an EMBL/GenBank/DDBJ whole genome shotgun (WGS) entry which is preliminary data.</text>
</comment>
<dbReference type="PANTHER" id="PTHR12246">
    <property type="entry name" value="PALMITOYLTRANSFERASE ZDHHC16"/>
    <property type="match status" value="1"/>
</dbReference>
<keyword evidence="7" id="KW-0449">Lipoprotein</keyword>
<evidence type="ECO:0000256" key="10">
    <source>
        <dbReference type="RuleBase" id="RU079119"/>
    </source>
</evidence>
<evidence type="ECO:0000256" key="11">
    <source>
        <dbReference type="SAM" id="MobiDB-lite"/>
    </source>
</evidence>
<evidence type="ECO:0000256" key="5">
    <source>
        <dbReference type="ARBA" id="ARBA00023136"/>
    </source>
</evidence>
<feature type="domain" description="Palmitoyltransferase DHHC" evidence="12">
    <location>
        <begin position="127"/>
        <end position="249"/>
    </location>
</feature>
<evidence type="ECO:0000256" key="9">
    <source>
        <dbReference type="ARBA" id="ARBA00048048"/>
    </source>
</evidence>
<name>A0A8K0JN13_9TREE</name>
<keyword evidence="5 10" id="KW-0472">Membrane</keyword>
<dbReference type="PROSITE" id="PS50216">
    <property type="entry name" value="DHHC"/>
    <property type="match status" value="1"/>
</dbReference>
<organism evidence="13 14">
    <name type="scientific">Filobasidium floriforme</name>
    <dbReference type="NCBI Taxonomy" id="5210"/>
    <lineage>
        <taxon>Eukaryota</taxon>
        <taxon>Fungi</taxon>
        <taxon>Dikarya</taxon>
        <taxon>Basidiomycota</taxon>
        <taxon>Agaricomycotina</taxon>
        <taxon>Tremellomycetes</taxon>
        <taxon>Filobasidiales</taxon>
        <taxon>Filobasidiaceae</taxon>
        <taxon>Filobasidium</taxon>
    </lineage>
</organism>
<dbReference type="InterPro" id="IPR001594">
    <property type="entry name" value="Palmitoyltrfase_DHHC"/>
</dbReference>
<evidence type="ECO:0000259" key="12">
    <source>
        <dbReference type="Pfam" id="PF01529"/>
    </source>
</evidence>
<comment type="domain">
    <text evidence="10">The DHHC domain is required for palmitoyltransferase activity.</text>
</comment>
<evidence type="ECO:0000256" key="7">
    <source>
        <dbReference type="ARBA" id="ARBA00023288"/>
    </source>
</evidence>
<feature type="region of interest" description="Disordered" evidence="11">
    <location>
        <begin position="323"/>
        <end position="366"/>
    </location>
</feature>
<keyword evidence="14" id="KW-1185">Reference proteome</keyword>
<dbReference type="Pfam" id="PF01529">
    <property type="entry name" value="DHHC"/>
    <property type="match status" value="1"/>
</dbReference>
<evidence type="ECO:0000256" key="8">
    <source>
        <dbReference type="ARBA" id="ARBA00023315"/>
    </source>
</evidence>
<dbReference type="GO" id="GO:0016020">
    <property type="term" value="C:membrane"/>
    <property type="evidence" value="ECO:0007669"/>
    <property type="project" value="UniProtKB-SubCell"/>
</dbReference>
<keyword evidence="8 10" id="KW-0012">Acyltransferase</keyword>
<feature type="compositionally biased region" description="Basic and acidic residues" evidence="11">
    <location>
        <begin position="323"/>
        <end position="332"/>
    </location>
</feature>
<evidence type="ECO:0000256" key="3">
    <source>
        <dbReference type="ARBA" id="ARBA00022692"/>
    </source>
</evidence>
<dbReference type="AlphaFoldDB" id="A0A8K0JN13"/>
<evidence type="ECO:0000256" key="1">
    <source>
        <dbReference type="ARBA" id="ARBA00004141"/>
    </source>
</evidence>
<dbReference type="Proteomes" id="UP000812966">
    <property type="component" value="Unassembled WGS sequence"/>
</dbReference>
<gene>
    <name evidence="13" type="ORF">FFLO_02271</name>
</gene>
<keyword evidence="4 10" id="KW-1133">Transmembrane helix</keyword>
<feature type="transmembrane region" description="Helical" evidence="10">
    <location>
        <begin position="32"/>
        <end position="54"/>
    </location>
</feature>
<feature type="transmembrane region" description="Helical" evidence="10">
    <location>
        <begin position="213"/>
        <end position="238"/>
    </location>
</feature>
<accession>A0A8K0JN13</accession>
<dbReference type="EC" id="2.3.1.225" evidence="10"/>
<evidence type="ECO:0000313" key="14">
    <source>
        <dbReference type="Proteomes" id="UP000812966"/>
    </source>
</evidence>
<feature type="transmembrane region" description="Helical" evidence="10">
    <location>
        <begin position="173"/>
        <end position="193"/>
    </location>
</feature>
<evidence type="ECO:0000256" key="2">
    <source>
        <dbReference type="ARBA" id="ARBA00022679"/>
    </source>
</evidence>
<evidence type="ECO:0000256" key="4">
    <source>
        <dbReference type="ARBA" id="ARBA00022989"/>
    </source>
</evidence>
<evidence type="ECO:0000256" key="6">
    <source>
        <dbReference type="ARBA" id="ARBA00023139"/>
    </source>
</evidence>
<comment type="subcellular location">
    <subcellularLocation>
        <location evidence="1">Membrane</location>
        <topology evidence="1">Multi-pass membrane protein</topology>
    </subcellularLocation>
</comment>
<dbReference type="InterPro" id="IPR039859">
    <property type="entry name" value="PFA4/ZDH16/20/ERF2-like"/>
</dbReference>
<keyword evidence="6" id="KW-0564">Palmitate</keyword>
<comment type="similarity">
    <text evidence="10">Belongs to the DHHC palmitoyltransferase family.</text>
</comment>
<feature type="compositionally biased region" description="Acidic residues" evidence="11">
    <location>
        <begin position="338"/>
        <end position="350"/>
    </location>
</feature>
<proteinExistence type="inferred from homology"/>
<dbReference type="EMBL" id="JABELV010000035">
    <property type="protein sequence ID" value="KAG7562283.1"/>
    <property type="molecule type" value="Genomic_DNA"/>
</dbReference>
<feature type="transmembrane region" description="Helical" evidence="10">
    <location>
        <begin position="60"/>
        <end position="77"/>
    </location>
</feature>